<accession>A0A9Q1BAJ6</accession>
<feature type="region of interest" description="Disordered" evidence="1">
    <location>
        <begin position="1"/>
        <end position="39"/>
    </location>
</feature>
<evidence type="ECO:0000256" key="1">
    <source>
        <dbReference type="SAM" id="MobiDB-lite"/>
    </source>
</evidence>
<comment type="caution">
    <text evidence="2">The sequence shown here is derived from an EMBL/GenBank/DDBJ whole genome shotgun (WGS) entry which is preliminary data.</text>
</comment>
<protein>
    <submittedName>
        <fullName evidence="2">Uncharacterized protein</fullName>
    </submittedName>
</protein>
<feature type="region of interest" description="Disordered" evidence="1">
    <location>
        <begin position="217"/>
        <end position="294"/>
    </location>
</feature>
<gene>
    <name evidence="2" type="ORF">HOLleu_41245</name>
</gene>
<evidence type="ECO:0000313" key="2">
    <source>
        <dbReference type="EMBL" id="KAJ8019595.1"/>
    </source>
</evidence>
<feature type="compositionally biased region" description="Basic and acidic residues" evidence="1">
    <location>
        <begin position="241"/>
        <end position="266"/>
    </location>
</feature>
<feature type="compositionally biased region" description="Polar residues" evidence="1">
    <location>
        <begin position="279"/>
        <end position="291"/>
    </location>
</feature>
<evidence type="ECO:0000313" key="3">
    <source>
        <dbReference type="Proteomes" id="UP001152320"/>
    </source>
</evidence>
<dbReference type="EMBL" id="JAIZAY010000023">
    <property type="protein sequence ID" value="KAJ8019595.1"/>
    <property type="molecule type" value="Genomic_DNA"/>
</dbReference>
<feature type="compositionally biased region" description="Basic and acidic residues" evidence="1">
    <location>
        <begin position="217"/>
        <end position="231"/>
    </location>
</feature>
<sequence length="472" mass="53885">MNPGDQGDPRPMNDKGGAVQQKNRKQGDKSTLPKWFEDSMNMHEHQATYLGKIYEMREKLIKDEKRLLEHSLTRMDRQKILSSRPTLQGRPRAFTSPSLLDDVKGILISRRPDVKTHGKSRNRTSVDDLNNESALKGKRIFKDGKTATFNESSDSETTDRINEEVTEDEVFFKLTKAKRGRNSCDGAFQCKICHEEPRPYLAFDGKERKEFCTAGTERKAKNGTSRRDSRKNVTMTTKRNTTKDYVPEIPSGKRESFSKLPKLKDIPRRKRYETKNKNKSFTSRQKSSSQDCFMGDITGKQININEQCSKPEKDELFSKLESLETDFKGNSPTCLSPRSISPYSLSGASTSPTSPQELKFPENETFPPKVEINLPQVPLNTPKTHSPLLSISANNSELEGDHAPVIVLRPATPYVEKIEQPTKQTKKGWALWQAVRQTEIRRLELKKLIEDIKEFNTNNRSIEQRLSEVTTT</sequence>
<name>A0A9Q1BAJ6_HOLLE</name>
<reference evidence="2" key="1">
    <citation type="submission" date="2021-10" db="EMBL/GenBank/DDBJ databases">
        <title>Tropical sea cucumber genome reveals ecological adaptation and Cuvierian tubules defense mechanism.</title>
        <authorList>
            <person name="Chen T."/>
        </authorList>
    </citation>
    <scope>NUCLEOTIDE SEQUENCE</scope>
    <source>
        <strain evidence="2">Nanhai2018</strain>
        <tissue evidence="2">Muscle</tissue>
    </source>
</reference>
<dbReference type="OrthoDB" id="10668484at2759"/>
<proteinExistence type="predicted"/>
<keyword evidence="3" id="KW-1185">Reference proteome</keyword>
<organism evidence="2 3">
    <name type="scientific">Holothuria leucospilota</name>
    <name type="common">Black long sea cucumber</name>
    <name type="synonym">Mertensiothuria leucospilota</name>
    <dbReference type="NCBI Taxonomy" id="206669"/>
    <lineage>
        <taxon>Eukaryota</taxon>
        <taxon>Metazoa</taxon>
        <taxon>Echinodermata</taxon>
        <taxon>Eleutherozoa</taxon>
        <taxon>Echinozoa</taxon>
        <taxon>Holothuroidea</taxon>
        <taxon>Aspidochirotacea</taxon>
        <taxon>Aspidochirotida</taxon>
        <taxon>Holothuriidae</taxon>
        <taxon>Holothuria</taxon>
    </lineage>
</organism>
<dbReference type="Proteomes" id="UP001152320">
    <property type="component" value="Chromosome 23"/>
</dbReference>
<dbReference type="AlphaFoldDB" id="A0A9Q1BAJ6"/>